<protein>
    <submittedName>
        <fullName evidence="1">Acetamidase</fullName>
    </submittedName>
</protein>
<organism evidence="1 2">
    <name type="scientific">Paracoccus hibiscisoli</name>
    <dbReference type="NCBI Taxonomy" id="2023261"/>
    <lineage>
        <taxon>Bacteria</taxon>
        <taxon>Pseudomonadati</taxon>
        <taxon>Pseudomonadota</taxon>
        <taxon>Alphaproteobacteria</taxon>
        <taxon>Rhodobacterales</taxon>
        <taxon>Paracoccaceae</taxon>
        <taxon>Paracoccus</taxon>
    </lineage>
</organism>
<dbReference type="Pfam" id="PF03069">
    <property type="entry name" value="FmdA_AmdA"/>
    <property type="match status" value="2"/>
</dbReference>
<name>A0A4U0QRI7_9RHOB</name>
<keyword evidence="2" id="KW-1185">Reference proteome</keyword>
<evidence type="ECO:0000313" key="2">
    <source>
        <dbReference type="Proteomes" id="UP000306223"/>
    </source>
</evidence>
<evidence type="ECO:0000313" key="1">
    <source>
        <dbReference type="EMBL" id="TJZ83902.1"/>
    </source>
</evidence>
<dbReference type="PANTHER" id="PTHR31891:SF1">
    <property type="entry name" value="FORMAMIDASE C869.04-RELATED"/>
    <property type="match status" value="1"/>
</dbReference>
<reference evidence="1 2" key="1">
    <citation type="submission" date="2019-04" db="EMBL/GenBank/DDBJ databases">
        <authorList>
            <person name="Li J."/>
        </authorList>
    </citation>
    <scope>NUCLEOTIDE SEQUENCE [LARGE SCALE GENOMIC DNA]</scope>
    <source>
        <strain evidence="1 2">CCTCC AB2016182</strain>
    </source>
</reference>
<proteinExistence type="predicted"/>
<dbReference type="InterPro" id="IPR004304">
    <property type="entry name" value="FmdA_AmdA"/>
</dbReference>
<accession>A0A4U0QRI7</accession>
<dbReference type="EMBL" id="SUNH01000014">
    <property type="protein sequence ID" value="TJZ83902.1"/>
    <property type="molecule type" value="Genomic_DNA"/>
</dbReference>
<gene>
    <name evidence="1" type="ORF">FA740_10705</name>
</gene>
<dbReference type="GO" id="GO:0016811">
    <property type="term" value="F:hydrolase activity, acting on carbon-nitrogen (but not peptide) bonds, in linear amides"/>
    <property type="evidence" value="ECO:0007669"/>
    <property type="project" value="InterPro"/>
</dbReference>
<dbReference type="Gene3D" id="2.60.120.580">
    <property type="entry name" value="Acetamidase/Formamidase-like domains"/>
    <property type="match status" value="2"/>
</dbReference>
<dbReference type="Proteomes" id="UP000306223">
    <property type="component" value="Unassembled WGS sequence"/>
</dbReference>
<comment type="caution">
    <text evidence="1">The sequence shown here is derived from an EMBL/GenBank/DDBJ whole genome shotgun (WGS) entry which is preliminary data.</text>
</comment>
<dbReference type="RefSeq" id="WP_136856771.1">
    <property type="nucleotide sequence ID" value="NZ_SUNH01000014.1"/>
</dbReference>
<dbReference type="PANTHER" id="PTHR31891">
    <property type="entry name" value="FORMAMIDASE C869.04-RELATED"/>
    <property type="match status" value="1"/>
</dbReference>
<dbReference type="OrthoDB" id="9785236at2"/>
<dbReference type="AlphaFoldDB" id="A0A4U0QRI7"/>
<dbReference type="Gene3D" id="3.10.28.20">
    <property type="entry name" value="Acetamidase/Formamidase-like domains"/>
    <property type="match status" value="1"/>
</dbReference>
<dbReference type="SUPFAM" id="SSF141130">
    <property type="entry name" value="Acetamidase/Formamidase-like"/>
    <property type="match status" value="1"/>
</dbReference>
<sequence>MCKNCDYTIHGAQHHFGWDNSLAPVQTVAPGSTILFNCMDSSAGQLGPSSTVADVTALDFGKINPVSGPIYVEGAEPGDALKVTLQDFAPRVQDGSAWGWTANIPGFGLLADQFTDPALTIWKYDADTLAPALWGRHGKVALKPFTGTIGVAQAEPGLHSIVPPRRTGGNLDIRDLAKGTVLYLPVEVAGALFSVGDTHAAQGDGEVCGTAIESPMDVTLTLDLVKGANLRMPRFTTPGPVTRHLDAKGYEVTTGIGPDLMTGARQAVEQMVELLCAQHGMAAVDAYMLVSTCGDLRISEIVDMPNWVVSFYFPRSVFE</sequence>